<evidence type="ECO:0000256" key="3">
    <source>
        <dbReference type="ARBA" id="ARBA00022824"/>
    </source>
</evidence>
<dbReference type="STRING" id="857967.G0R388"/>
<accession>G0R388</accession>
<protein>
    <recommendedName>
        <fullName evidence="7">J domain-containing protein</fullName>
    </recommendedName>
</protein>
<dbReference type="InterPro" id="IPR051100">
    <property type="entry name" value="DnaJ_subfamily_B/C"/>
</dbReference>
<proteinExistence type="predicted"/>
<dbReference type="InterPro" id="IPR001623">
    <property type="entry name" value="DnaJ_domain"/>
</dbReference>
<dbReference type="AlphaFoldDB" id="G0R388"/>
<dbReference type="FunCoup" id="G0R388">
    <property type="interactions" value="190"/>
</dbReference>
<dbReference type="OrthoDB" id="552049at2759"/>
<keyword evidence="5 6" id="KW-0472">Membrane</keyword>
<dbReference type="OMA" id="DDRMRKK"/>
<dbReference type="GO" id="GO:0005789">
    <property type="term" value="C:endoplasmic reticulum membrane"/>
    <property type="evidence" value="ECO:0007669"/>
    <property type="project" value="UniProtKB-SubCell"/>
</dbReference>
<feature type="domain" description="J" evidence="7">
    <location>
        <begin position="18"/>
        <end position="82"/>
    </location>
</feature>
<dbReference type="SUPFAM" id="SSF46565">
    <property type="entry name" value="Chaperone J-domain"/>
    <property type="match status" value="1"/>
</dbReference>
<keyword evidence="4 6" id="KW-1133">Transmembrane helix</keyword>
<dbReference type="PANTHER" id="PTHR43908:SF3">
    <property type="entry name" value="AT29763P-RELATED"/>
    <property type="match status" value="1"/>
</dbReference>
<reference evidence="8 9" key="1">
    <citation type="submission" date="2011-07" db="EMBL/GenBank/DDBJ databases">
        <authorList>
            <person name="Coyne R."/>
            <person name="Brami D."/>
            <person name="Johnson J."/>
            <person name="Hostetler J."/>
            <person name="Hannick L."/>
            <person name="Clark T."/>
            <person name="Cassidy-Hanley D."/>
            <person name="Inman J."/>
        </authorList>
    </citation>
    <scope>NUCLEOTIDE SEQUENCE [LARGE SCALE GENOMIC DNA]</scope>
    <source>
        <strain evidence="8 9">G5</strain>
    </source>
</reference>
<dbReference type="Gene3D" id="1.10.287.110">
    <property type="entry name" value="DnaJ domain"/>
    <property type="match status" value="1"/>
</dbReference>
<keyword evidence="9" id="KW-1185">Reference proteome</keyword>
<dbReference type="PANTHER" id="PTHR43908">
    <property type="entry name" value="AT29763P-RELATED"/>
    <property type="match status" value="1"/>
</dbReference>
<dbReference type="GO" id="GO:0030544">
    <property type="term" value="F:Hsp70 protein binding"/>
    <property type="evidence" value="ECO:0007669"/>
    <property type="project" value="TreeGrafter"/>
</dbReference>
<evidence type="ECO:0000256" key="1">
    <source>
        <dbReference type="ARBA" id="ARBA00004389"/>
    </source>
</evidence>
<dbReference type="Pfam" id="PF09320">
    <property type="entry name" value="DUF1977"/>
    <property type="match status" value="1"/>
</dbReference>
<dbReference type="Proteomes" id="UP000008983">
    <property type="component" value="Unassembled WGS sequence"/>
</dbReference>
<keyword evidence="2 6" id="KW-0812">Transmembrane</keyword>
<evidence type="ECO:0000256" key="4">
    <source>
        <dbReference type="ARBA" id="ARBA00022989"/>
    </source>
</evidence>
<comment type="subcellular location">
    <subcellularLocation>
        <location evidence="1">Endoplasmic reticulum membrane</location>
        <topology evidence="1">Single-pass membrane protein</topology>
    </subcellularLocation>
</comment>
<dbReference type="Pfam" id="PF00226">
    <property type="entry name" value="DnaJ"/>
    <property type="match status" value="1"/>
</dbReference>
<gene>
    <name evidence="8" type="ORF">IMG5_183860</name>
</gene>
<dbReference type="InterPro" id="IPR015399">
    <property type="entry name" value="DUF1977_DnaJ-like"/>
</dbReference>
<dbReference type="eggNOG" id="KOG0714">
    <property type="taxonomic scope" value="Eukaryota"/>
</dbReference>
<dbReference type="PROSITE" id="PS50076">
    <property type="entry name" value="DNAJ_2"/>
    <property type="match status" value="1"/>
</dbReference>
<evidence type="ECO:0000313" key="9">
    <source>
        <dbReference type="Proteomes" id="UP000008983"/>
    </source>
</evidence>
<dbReference type="InterPro" id="IPR036869">
    <property type="entry name" value="J_dom_sf"/>
</dbReference>
<feature type="transmembrane region" description="Helical" evidence="6">
    <location>
        <begin position="155"/>
        <end position="177"/>
    </location>
</feature>
<keyword evidence="3" id="KW-0256">Endoplasmic reticulum</keyword>
<dbReference type="GO" id="GO:0071218">
    <property type="term" value="P:cellular response to misfolded protein"/>
    <property type="evidence" value="ECO:0007669"/>
    <property type="project" value="TreeGrafter"/>
</dbReference>
<evidence type="ECO:0000259" key="7">
    <source>
        <dbReference type="PROSITE" id="PS50076"/>
    </source>
</evidence>
<dbReference type="CDD" id="cd06257">
    <property type="entry name" value="DnaJ"/>
    <property type="match status" value="1"/>
</dbReference>
<dbReference type="PROSITE" id="PS00636">
    <property type="entry name" value="DNAJ_1"/>
    <property type="match status" value="1"/>
</dbReference>
<organism evidence="8 9">
    <name type="scientific">Ichthyophthirius multifiliis</name>
    <name type="common">White spot disease agent</name>
    <name type="synonym">Ich</name>
    <dbReference type="NCBI Taxonomy" id="5932"/>
    <lineage>
        <taxon>Eukaryota</taxon>
        <taxon>Sar</taxon>
        <taxon>Alveolata</taxon>
        <taxon>Ciliophora</taxon>
        <taxon>Intramacronucleata</taxon>
        <taxon>Oligohymenophorea</taxon>
        <taxon>Hymenostomatida</taxon>
        <taxon>Ophryoglenina</taxon>
        <taxon>Ichthyophthirius</taxon>
    </lineage>
</organism>
<evidence type="ECO:0000256" key="6">
    <source>
        <dbReference type="SAM" id="Phobius"/>
    </source>
</evidence>
<evidence type="ECO:0000256" key="2">
    <source>
        <dbReference type="ARBA" id="ARBA00022692"/>
    </source>
</evidence>
<evidence type="ECO:0000256" key="5">
    <source>
        <dbReference type="ARBA" id="ARBA00023136"/>
    </source>
</evidence>
<evidence type="ECO:0000313" key="8">
    <source>
        <dbReference type="EMBL" id="EGR28062.1"/>
    </source>
</evidence>
<dbReference type="GeneID" id="14904137"/>
<dbReference type="InterPro" id="IPR018253">
    <property type="entry name" value="DnaJ_domain_CS"/>
</dbReference>
<dbReference type="InParanoid" id="G0R388"/>
<dbReference type="SMART" id="SM00271">
    <property type="entry name" value="DnaJ"/>
    <property type="match status" value="1"/>
</dbReference>
<dbReference type="PRINTS" id="PR00625">
    <property type="entry name" value="JDOMAIN"/>
</dbReference>
<dbReference type="RefSeq" id="XP_004027407.1">
    <property type="nucleotide sequence ID" value="XM_004027358.1"/>
</dbReference>
<name>G0R388_ICHMU</name>
<sequence length="297" mass="35616">MATKEQIQEVQQYMKIKDFYEILGIQKSATEEEIKKAYKKQALKFHPDKNQAPNSKEVFKKIAQAYDCLTDPQKRAFYDKYGDQQPEQHYNQYRQQFNDDISPENIFNMFFGGMNPFENGQSGVYYRQQYQQQRQQQQYQQQQQQQQGNKKGSNILRLLQMLPFFLIFFGGFLSNLLKEGPLYSTEYSFTHNIKKYTSQLKTTYYVTKNFEQKITQEPSFLKNVEQEIEKDYIKKLITECSKNQQLQRVLQAQQKIAQNDKQKDYYERELKKINLKSCRLIEDYELQLGVDINMMYS</sequence>
<dbReference type="EMBL" id="GL984295">
    <property type="protein sequence ID" value="EGR28062.1"/>
    <property type="molecule type" value="Genomic_DNA"/>
</dbReference>